<dbReference type="GeneID" id="59052989"/>
<dbReference type="Proteomes" id="UP000054928">
    <property type="component" value="Unassembled WGS sequence"/>
</dbReference>
<evidence type="ECO:0000256" key="1">
    <source>
        <dbReference type="SAM" id="SignalP"/>
    </source>
</evidence>
<dbReference type="EMBL" id="CCYD01003101">
    <property type="protein sequence ID" value="CEG50006.1"/>
    <property type="molecule type" value="Genomic_DNA"/>
</dbReference>
<protein>
    <recommendedName>
        <fullName evidence="4">RxLR-like protein</fullName>
    </recommendedName>
</protein>
<sequence>MTITQVLCICLCLKVYYSVGASRDEDEWSSIRLLALLFKMIRRDDSASTEKLDGLFLYALINDLDAV</sequence>
<accession>A0A0P1B804</accession>
<name>A0A0P1B804_PLAHL</name>
<organism evidence="2 3">
    <name type="scientific">Plasmopara halstedii</name>
    <name type="common">Downy mildew of sunflower</name>
    <dbReference type="NCBI Taxonomy" id="4781"/>
    <lineage>
        <taxon>Eukaryota</taxon>
        <taxon>Sar</taxon>
        <taxon>Stramenopiles</taxon>
        <taxon>Oomycota</taxon>
        <taxon>Peronosporomycetes</taxon>
        <taxon>Peronosporales</taxon>
        <taxon>Peronosporaceae</taxon>
        <taxon>Plasmopara</taxon>
    </lineage>
</organism>
<proteinExistence type="predicted"/>
<evidence type="ECO:0000313" key="3">
    <source>
        <dbReference type="Proteomes" id="UP000054928"/>
    </source>
</evidence>
<dbReference type="AlphaFoldDB" id="A0A0P1B804"/>
<feature type="signal peptide" evidence="1">
    <location>
        <begin position="1"/>
        <end position="21"/>
    </location>
</feature>
<keyword evidence="3" id="KW-1185">Reference proteome</keyword>
<evidence type="ECO:0008006" key="4">
    <source>
        <dbReference type="Google" id="ProtNLM"/>
    </source>
</evidence>
<keyword evidence="1" id="KW-0732">Signal</keyword>
<reference evidence="3" key="1">
    <citation type="submission" date="2014-09" db="EMBL/GenBank/DDBJ databases">
        <authorList>
            <person name="Sharma Rahul"/>
            <person name="Thines Marco"/>
        </authorList>
    </citation>
    <scope>NUCLEOTIDE SEQUENCE [LARGE SCALE GENOMIC DNA]</scope>
</reference>
<feature type="chain" id="PRO_5006059255" description="RxLR-like protein" evidence="1">
    <location>
        <begin position="22"/>
        <end position="67"/>
    </location>
</feature>
<dbReference type="RefSeq" id="XP_036263511.1">
    <property type="nucleotide sequence ID" value="XM_036407272.1"/>
</dbReference>
<evidence type="ECO:0000313" key="2">
    <source>
        <dbReference type="EMBL" id="CEG50006.1"/>
    </source>
</evidence>